<evidence type="ECO:0000313" key="5">
    <source>
        <dbReference type="Proteomes" id="UP000242320"/>
    </source>
</evidence>
<dbReference type="SUPFAM" id="SSF56563">
    <property type="entry name" value="Major capsid protein gp5"/>
    <property type="match status" value="1"/>
</dbReference>
<dbReference type="InterPro" id="IPR054612">
    <property type="entry name" value="Phage_capsid-like_C"/>
</dbReference>
<sequence length="416" mass="45777">MPLRRLPRGIPMSALNAQLSRLTQLRADQASHRDALVRRAEADGRDELDERETRQFRQFTTAIDSLDERIADLQDEIKRSGRGDRDADAVRKATANATGAAPTLGHIAPIAFDVDELRRAHQVLSQRQSYRLEQRAFSTVDPLLPPYLSPSIVGPQHENRLLSRLPIAPTDSPFVEYLRHYSTTGAAAMVGEGQPKPELTFNTDKVLLPMLKLAAHIGTSWESLQDFDSWQQYTTGELARQIYDVENAQLLLGSGADGELTGFTSVSGILTHVAGQGTTPITPLDDIELAIAQLRTGAALAEPRIAVFHPNTWSAIRRQKDQLGRYLTSPDPTADEANSVWGVPVLTTTQFTAGDGLLIDTTKFGRVYWRDGLSLLMGYSGTDFTDNVVRFVGEQRFNLAVERPAAVCHITGLPTA</sequence>
<evidence type="ECO:0000313" key="4">
    <source>
        <dbReference type="EMBL" id="OSC22097.1"/>
    </source>
</evidence>
<dbReference type="Pfam" id="PF05065">
    <property type="entry name" value="Phage_capsid"/>
    <property type="match status" value="1"/>
</dbReference>
<dbReference type="AlphaFoldDB" id="A0A1X2KK88"/>
<dbReference type="InterPro" id="IPR024455">
    <property type="entry name" value="Phage_capsid"/>
</dbReference>
<evidence type="ECO:0000256" key="1">
    <source>
        <dbReference type="ARBA" id="ARBA00004328"/>
    </source>
</evidence>
<dbReference type="Gene3D" id="3.30.2400.10">
    <property type="entry name" value="Major capsid protein gp5"/>
    <property type="match status" value="1"/>
</dbReference>
<feature type="domain" description="Phage capsid-like C-terminal" evidence="3">
    <location>
        <begin position="143"/>
        <end position="411"/>
    </location>
</feature>
<dbReference type="EMBL" id="NCXM01000042">
    <property type="protein sequence ID" value="OSC22097.1"/>
    <property type="molecule type" value="Genomic_DNA"/>
</dbReference>
<proteinExistence type="predicted"/>
<gene>
    <name evidence="4" type="ORF">B8W69_26965</name>
</gene>
<reference evidence="4 5" key="1">
    <citation type="submission" date="2017-04" db="EMBL/GenBank/DDBJ databases">
        <title>The new phylogeny of genus Mycobacterium.</title>
        <authorList>
            <person name="Tortoli E."/>
            <person name="Trovato A."/>
            <person name="Cirillo D.M."/>
        </authorList>
    </citation>
    <scope>NUCLEOTIDE SEQUENCE [LARGE SCALE GENOMIC DNA]</scope>
    <source>
        <strain evidence="4 5">DSM 45247</strain>
    </source>
</reference>
<dbReference type="OrthoDB" id="4688919at2"/>
<keyword evidence="5" id="KW-1185">Reference proteome</keyword>
<evidence type="ECO:0000256" key="2">
    <source>
        <dbReference type="SAM" id="Coils"/>
    </source>
</evidence>
<dbReference type="NCBIfam" id="TIGR01554">
    <property type="entry name" value="major_cap_HK97"/>
    <property type="match status" value="1"/>
</dbReference>
<evidence type="ECO:0000259" key="3">
    <source>
        <dbReference type="Pfam" id="PF05065"/>
    </source>
</evidence>
<keyword evidence="2" id="KW-0175">Coiled coil</keyword>
<comment type="caution">
    <text evidence="4">The sequence shown here is derived from an EMBL/GenBank/DDBJ whole genome shotgun (WGS) entry which is preliminary data.</text>
</comment>
<name>A0A1X2KK88_9MYCO</name>
<dbReference type="Gene3D" id="3.30.2320.10">
    <property type="entry name" value="hypothetical protein PF0899 domain"/>
    <property type="match status" value="1"/>
</dbReference>
<comment type="subcellular location">
    <subcellularLocation>
        <location evidence="1">Virion</location>
    </subcellularLocation>
</comment>
<feature type="coiled-coil region" evidence="2">
    <location>
        <begin position="56"/>
        <end position="83"/>
    </location>
</feature>
<protein>
    <recommendedName>
        <fullName evidence="3">Phage capsid-like C-terminal domain-containing protein</fullName>
    </recommendedName>
</protein>
<organism evidence="4 5">
    <name type="scientific">Mycolicibacterium vulneris</name>
    <dbReference type="NCBI Taxonomy" id="547163"/>
    <lineage>
        <taxon>Bacteria</taxon>
        <taxon>Bacillati</taxon>
        <taxon>Actinomycetota</taxon>
        <taxon>Actinomycetes</taxon>
        <taxon>Mycobacteriales</taxon>
        <taxon>Mycobacteriaceae</taxon>
        <taxon>Mycolicibacterium</taxon>
    </lineage>
</organism>
<accession>A0A1X2KK88</accession>
<dbReference type="Proteomes" id="UP000242320">
    <property type="component" value="Unassembled WGS sequence"/>
</dbReference>